<keyword evidence="10" id="KW-0443">Lipid metabolism</keyword>
<organism evidence="18 19">
    <name type="scientific">Oleispira antarctica</name>
    <dbReference type="NCBI Taxonomy" id="188908"/>
    <lineage>
        <taxon>Bacteria</taxon>
        <taxon>Pseudomonadati</taxon>
        <taxon>Pseudomonadota</taxon>
        <taxon>Gammaproteobacteria</taxon>
        <taxon>Oceanospirillales</taxon>
        <taxon>Oceanospirillaceae</taxon>
        <taxon>Oleispira</taxon>
    </lineage>
</organism>
<protein>
    <recommendedName>
        <fullName evidence="5 15">CDP-diacylglycerol--glycerol-3-phosphate 3-phosphatidyltransferase</fullName>
        <ecNumber evidence="4 15">2.7.8.5</ecNumber>
    </recommendedName>
</protein>
<dbReference type="GO" id="GO:0005886">
    <property type="term" value="C:plasma membrane"/>
    <property type="evidence" value="ECO:0007669"/>
    <property type="project" value="TreeGrafter"/>
</dbReference>
<dbReference type="InterPro" id="IPR043130">
    <property type="entry name" value="CDP-OH_PTrfase_TM_dom"/>
</dbReference>
<evidence type="ECO:0000256" key="11">
    <source>
        <dbReference type="ARBA" id="ARBA00023136"/>
    </source>
</evidence>
<dbReference type="Gene3D" id="1.20.120.1760">
    <property type="match status" value="1"/>
</dbReference>
<evidence type="ECO:0000256" key="9">
    <source>
        <dbReference type="ARBA" id="ARBA00022989"/>
    </source>
</evidence>
<dbReference type="InterPro" id="IPR050324">
    <property type="entry name" value="CDP-alcohol_PTase-I"/>
</dbReference>
<name>A0A1Y5HT02_OLEAN</name>
<evidence type="ECO:0000256" key="7">
    <source>
        <dbReference type="ARBA" id="ARBA00022679"/>
    </source>
</evidence>
<gene>
    <name evidence="18" type="ORF">A9R00_07320</name>
</gene>
<evidence type="ECO:0000256" key="17">
    <source>
        <dbReference type="SAM" id="Phobius"/>
    </source>
</evidence>
<dbReference type="Proteomes" id="UP000227088">
    <property type="component" value="Unassembled WGS sequence"/>
</dbReference>
<dbReference type="GO" id="GO:0046474">
    <property type="term" value="P:glycerophospholipid biosynthetic process"/>
    <property type="evidence" value="ECO:0007669"/>
    <property type="project" value="TreeGrafter"/>
</dbReference>
<dbReference type="PROSITE" id="PS00379">
    <property type="entry name" value="CDP_ALCOHOL_P_TRANSF"/>
    <property type="match status" value="1"/>
</dbReference>
<evidence type="ECO:0000256" key="1">
    <source>
        <dbReference type="ARBA" id="ARBA00004141"/>
    </source>
</evidence>
<dbReference type="AlphaFoldDB" id="A0A1Y5HT02"/>
<evidence type="ECO:0000313" key="19">
    <source>
        <dbReference type="Proteomes" id="UP000227088"/>
    </source>
</evidence>
<evidence type="ECO:0000256" key="2">
    <source>
        <dbReference type="ARBA" id="ARBA00005042"/>
    </source>
</evidence>
<dbReference type="NCBIfam" id="TIGR00560">
    <property type="entry name" value="pgsA"/>
    <property type="match status" value="1"/>
</dbReference>
<keyword evidence="8 17" id="KW-0812">Transmembrane</keyword>
<feature type="transmembrane region" description="Helical" evidence="17">
    <location>
        <begin position="32"/>
        <end position="52"/>
    </location>
</feature>
<evidence type="ECO:0000256" key="16">
    <source>
        <dbReference type="RuleBase" id="RU003750"/>
    </source>
</evidence>
<sequence>MNLPNILTMSRILMIPFMVFCFYYWPAENAHYIAAWVFMIASFTDFADGYLARKLNQSTPLGAFLDPVADKLSVVVALALLVEHYSSILLTMPAIIIIGREVIISALREWMAEIGSRAEVAVSYIGKVKTFLQMSSITMVMGFAEDHWMGILGMICLYAAAVLTLWSMVQYLRAAWPQLRAT</sequence>
<evidence type="ECO:0000256" key="12">
    <source>
        <dbReference type="ARBA" id="ARBA00023209"/>
    </source>
</evidence>
<dbReference type="InterPro" id="IPR000462">
    <property type="entry name" value="CDP-OH_P_trans"/>
</dbReference>
<proteinExistence type="inferred from homology"/>
<evidence type="ECO:0000256" key="8">
    <source>
        <dbReference type="ARBA" id="ARBA00022692"/>
    </source>
</evidence>
<comment type="subcellular location">
    <subcellularLocation>
        <location evidence="1">Membrane</location>
        <topology evidence="1">Multi-pass membrane protein</topology>
    </subcellularLocation>
</comment>
<keyword evidence="13" id="KW-1208">Phospholipid metabolism</keyword>
<evidence type="ECO:0000256" key="10">
    <source>
        <dbReference type="ARBA" id="ARBA00023098"/>
    </source>
</evidence>
<keyword evidence="12" id="KW-0594">Phospholipid biosynthesis</keyword>
<dbReference type="GO" id="GO:0008444">
    <property type="term" value="F:CDP-diacylglycerol-glycerol-3-phosphate 3-phosphatidyltransferase activity"/>
    <property type="evidence" value="ECO:0007669"/>
    <property type="project" value="UniProtKB-UniRule"/>
</dbReference>
<keyword evidence="6" id="KW-0444">Lipid biosynthesis</keyword>
<feature type="transmembrane region" description="Helical" evidence="17">
    <location>
        <begin position="148"/>
        <end position="169"/>
    </location>
</feature>
<accession>A0A1Y5HT02</accession>
<evidence type="ECO:0000256" key="13">
    <source>
        <dbReference type="ARBA" id="ARBA00023264"/>
    </source>
</evidence>
<dbReference type="Pfam" id="PF01066">
    <property type="entry name" value="CDP-OH_P_transf"/>
    <property type="match status" value="1"/>
</dbReference>
<comment type="caution">
    <text evidence="18">The sequence shown here is derived from an EMBL/GenBank/DDBJ whole genome shotgun (WGS) entry which is preliminary data.</text>
</comment>
<dbReference type="EC" id="2.7.8.5" evidence="4 15"/>
<comment type="pathway">
    <text evidence="2">Phospholipid metabolism; phosphatidylglycerol biosynthesis; phosphatidylglycerol from CDP-diacylglycerol: step 1/2.</text>
</comment>
<evidence type="ECO:0000256" key="15">
    <source>
        <dbReference type="NCBIfam" id="TIGR00560"/>
    </source>
</evidence>
<feature type="transmembrane region" description="Helical" evidence="17">
    <location>
        <begin position="72"/>
        <end position="98"/>
    </location>
</feature>
<keyword evidence="7 16" id="KW-0808">Transferase</keyword>
<evidence type="ECO:0000256" key="4">
    <source>
        <dbReference type="ARBA" id="ARBA00013170"/>
    </source>
</evidence>
<evidence type="ECO:0000256" key="6">
    <source>
        <dbReference type="ARBA" id="ARBA00022516"/>
    </source>
</evidence>
<dbReference type="EMBL" id="MABE01000417">
    <property type="protein sequence ID" value="OUS40180.1"/>
    <property type="molecule type" value="Genomic_DNA"/>
</dbReference>
<dbReference type="PIRSF" id="PIRSF000847">
    <property type="entry name" value="Phos_ph_gly_syn"/>
    <property type="match status" value="1"/>
</dbReference>
<comment type="catalytic activity">
    <reaction evidence="14">
        <text>a CDP-1,2-diacyl-sn-glycerol + sn-glycerol 3-phosphate = a 1,2-diacyl-sn-glycero-3-phospho-(1'-sn-glycero-3'-phosphate) + CMP + H(+)</text>
        <dbReference type="Rhea" id="RHEA:12593"/>
        <dbReference type="ChEBI" id="CHEBI:15378"/>
        <dbReference type="ChEBI" id="CHEBI:57597"/>
        <dbReference type="ChEBI" id="CHEBI:58332"/>
        <dbReference type="ChEBI" id="CHEBI:60110"/>
        <dbReference type="ChEBI" id="CHEBI:60377"/>
        <dbReference type="EC" id="2.7.8.5"/>
    </reaction>
</comment>
<evidence type="ECO:0000256" key="14">
    <source>
        <dbReference type="ARBA" id="ARBA00048586"/>
    </source>
</evidence>
<dbReference type="PANTHER" id="PTHR14269:SF62">
    <property type="entry name" value="CDP-DIACYLGLYCEROL--GLYCEROL-3-PHOSPHATE 3-PHOSPHATIDYLTRANSFERASE 1, CHLOROPLASTIC"/>
    <property type="match status" value="1"/>
</dbReference>
<evidence type="ECO:0000256" key="5">
    <source>
        <dbReference type="ARBA" id="ARBA00014944"/>
    </source>
</evidence>
<dbReference type="InterPro" id="IPR004570">
    <property type="entry name" value="Phosphatidylglycerol_P_synth"/>
</dbReference>
<keyword evidence="11 17" id="KW-0472">Membrane</keyword>
<dbReference type="PANTHER" id="PTHR14269">
    <property type="entry name" value="CDP-DIACYLGLYCEROL--GLYCEROL-3-PHOSPHATE 3-PHOSPHATIDYLTRANSFERASE-RELATED"/>
    <property type="match status" value="1"/>
</dbReference>
<keyword evidence="9 17" id="KW-1133">Transmembrane helix</keyword>
<evidence type="ECO:0000313" key="18">
    <source>
        <dbReference type="EMBL" id="OUS40180.1"/>
    </source>
</evidence>
<reference evidence="19" key="1">
    <citation type="journal article" date="2017" name="Proc. Natl. Acad. Sci. U.S.A.">
        <title>Simulation of Deepwater Horizon oil plume reveals substrate specialization within a complex community of hydrocarbon degraders.</title>
        <authorList>
            <person name="Hu P."/>
            <person name="Dubinsky E.A."/>
            <person name="Probst A.J."/>
            <person name="Wang J."/>
            <person name="Sieber C.M.K."/>
            <person name="Tom L.M."/>
            <person name="Gardinali P."/>
            <person name="Banfield J.F."/>
            <person name="Atlas R.M."/>
            <person name="Andersen G.L."/>
        </authorList>
    </citation>
    <scope>NUCLEOTIDE SEQUENCE [LARGE SCALE GENOMIC DNA]</scope>
</reference>
<dbReference type="InterPro" id="IPR048254">
    <property type="entry name" value="CDP_ALCOHOL_P_TRANSF_CS"/>
</dbReference>
<comment type="similarity">
    <text evidence="3 16">Belongs to the CDP-alcohol phosphatidyltransferase class-I family.</text>
</comment>
<evidence type="ECO:0000256" key="3">
    <source>
        <dbReference type="ARBA" id="ARBA00010441"/>
    </source>
</evidence>